<evidence type="ECO:0000256" key="1">
    <source>
        <dbReference type="SAM" id="MobiDB-lite"/>
    </source>
</evidence>
<feature type="transmembrane region" description="Helical" evidence="2">
    <location>
        <begin position="66"/>
        <end position="85"/>
    </location>
</feature>
<feature type="transmembrane region" description="Helical" evidence="2">
    <location>
        <begin position="595"/>
        <end position="617"/>
    </location>
</feature>
<evidence type="ECO:0000313" key="5">
    <source>
        <dbReference type="Proteomes" id="UP001146793"/>
    </source>
</evidence>
<dbReference type="Proteomes" id="UP001146793">
    <property type="component" value="Unassembled WGS sequence"/>
</dbReference>
<reference evidence="4" key="1">
    <citation type="submission" date="2022-08" db="EMBL/GenBank/DDBJ databases">
        <title>Novel sulphate-reducing endosymbionts in the free-living metamonad Anaeramoeba.</title>
        <authorList>
            <person name="Jerlstrom-Hultqvist J."/>
            <person name="Cepicka I."/>
            <person name="Gallot-Lavallee L."/>
            <person name="Salas-Leiva D."/>
            <person name="Curtis B.A."/>
            <person name="Zahonova K."/>
            <person name="Pipaliya S."/>
            <person name="Dacks J."/>
            <person name="Roger A.J."/>
        </authorList>
    </citation>
    <scope>NUCLEOTIDE SEQUENCE</scope>
    <source>
        <strain evidence="4">Busselton2</strain>
    </source>
</reference>
<accession>A0AAV7YT21</accession>
<feature type="transmembrane region" description="Helical" evidence="2">
    <location>
        <begin position="381"/>
        <end position="398"/>
    </location>
</feature>
<feature type="transmembrane region" description="Helical" evidence="2">
    <location>
        <begin position="651"/>
        <end position="668"/>
    </location>
</feature>
<feature type="transmembrane region" description="Helical" evidence="2">
    <location>
        <begin position="192"/>
        <end position="212"/>
    </location>
</feature>
<gene>
    <name evidence="4" type="ORF">M0812_02507</name>
</gene>
<dbReference type="EMBL" id="JANTQA010000048">
    <property type="protein sequence ID" value="KAJ3430833.1"/>
    <property type="molecule type" value="Genomic_DNA"/>
</dbReference>
<keyword evidence="2" id="KW-0812">Transmembrane</keyword>
<feature type="transmembrane region" description="Helical" evidence="2">
    <location>
        <begin position="6"/>
        <end position="24"/>
    </location>
</feature>
<feature type="transmembrane region" description="Helical" evidence="2">
    <location>
        <begin position="514"/>
        <end position="534"/>
    </location>
</feature>
<feature type="compositionally biased region" description="Basic and acidic residues" evidence="1">
    <location>
        <begin position="95"/>
        <end position="147"/>
    </location>
</feature>
<feature type="compositionally biased region" description="Basic residues" evidence="1">
    <location>
        <begin position="148"/>
        <end position="157"/>
    </location>
</feature>
<sequence>MILQFILTTTSTFCPFLILINFFYQKPLALLECLAISIPIGIAISSWLALLIAPIISIYISDELTLILSLVFFLLTVIEYYYFFILKKIKKKDGKGKENEKDKEKDKEKENEKENENEKETAKVNENQNEKDKTNESKTEKETENKKKKEKKNKVKQNRKEKEKENKVRKKISHQPNLFKLLMLELQNQRPLLIFFMVFFPFYLVLIHYHYLPFNKDQQEYLTMKNCFGDLPFHLNIISSFKEGCNKHWTSLTELKSIISTGSTISYPFLIDFHSSLLLSSNEATAESFRVVLILESLLLTASFYILFYFFLSRFLKSKVLSVFSLVLMSLMGGMGWYHFLKSYPENDFIHYDYIYHIDKHLDYYWFQFLDGTLIPQRSALFGYCFVVFILNSFYLLIKSFGRDHAAHTKKKKNDETNIDKTNNNKNKNNNNKTPNSSTKTDLNTSENANQKTNTTNKKGDENKIIFQSKLNAKKKIIKKFNCINVVNQIPSNLKFQSKKMLLNGILTGLLPVAHSHSFLSIAILTISFAVFNFPLRKGKRTKKKILNYIILWAIYGISANVLAIPQLFLFKERSSNRSFFFKIQPIWEKIDHSVPWFLVNGFGTTLILGSIGIFFIKLKKLIHFVTPFLLLFIFGILVKVQPWEYDNIKILNIAFFVITPIVINLLYKMLTFVNKSNHNIVIKKIGRMFILFLFVSCIASSCLSLYGIFFMTNGLFSQEYIQTGEFIKQSSNEDQIFLSSNYYLHNNPATMFAGRQLWLGHVSWVNSHGIDLSTKYEYLLMLMREYILPYHFKKILNNFDENNVTFVLNSFDKSIPTKHLTRMGFASIYQSDNFQIFERVISIENKRRYNGNKNDLTVGW</sequence>
<evidence type="ECO:0000259" key="3">
    <source>
        <dbReference type="Pfam" id="PF22251"/>
    </source>
</evidence>
<name>A0AAV7YT21_9EUKA</name>
<keyword evidence="2" id="KW-1133">Transmembrane helix</keyword>
<feature type="compositionally biased region" description="Basic and acidic residues" evidence="1">
    <location>
        <begin position="409"/>
        <end position="419"/>
    </location>
</feature>
<dbReference type="Gene3D" id="1.20.1070.10">
    <property type="entry name" value="Rhodopsin 7-helix transmembrane proteins"/>
    <property type="match status" value="1"/>
</dbReference>
<dbReference type="PANTHER" id="PTHR42264:SF6">
    <property type="entry name" value="TRANSMEMBRANE PROTEIN"/>
    <property type="match status" value="1"/>
</dbReference>
<evidence type="ECO:0000313" key="4">
    <source>
        <dbReference type="EMBL" id="KAJ3430833.1"/>
    </source>
</evidence>
<feature type="compositionally biased region" description="Low complexity" evidence="1">
    <location>
        <begin position="420"/>
        <end position="441"/>
    </location>
</feature>
<keyword evidence="2" id="KW-0472">Membrane</keyword>
<feature type="transmembrane region" description="Helical" evidence="2">
    <location>
        <begin position="689"/>
        <end position="712"/>
    </location>
</feature>
<feature type="transmembrane region" description="Helical" evidence="2">
    <location>
        <begin position="288"/>
        <end position="308"/>
    </location>
</feature>
<protein>
    <submittedName>
        <fullName evidence="4">Neurofilament triplet m protein-like protein</fullName>
    </submittedName>
</protein>
<dbReference type="PANTHER" id="PTHR42264">
    <property type="entry name" value="EPHRIN_REC_LIKE DOMAIN-CONTAINING PROTEIN"/>
    <property type="match status" value="1"/>
</dbReference>
<organism evidence="4 5">
    <name type="scientific">Anaeramoeba flamelloides</name>
    <dbReference type="NCBI Taxonomy" id="1746091"/>
    <lineage>
        <taxon>Eukaryota</taxon>
        <taxon>Metamonada</taxon>
        <taxon>Anaeramoebidae</taxon>
        <taxon>Anaeramoeba</taxon>
    </lineage>
</organism>
<feature type="domain" description="Vacuolar membrane protease transmembrane" evidence="3">
    <location>
        <begin position="6"/>
        <end position="171"/>
    </location>
</feature>
<comment type="caution">
    <text evidence="4">The sequence shown here is derived from an EMBL/GenBank/DDBJ whole genome shotgun (WGS) entry which is preliminary data.</text>
</comment>
<feature type="region of interest" description="Disordered" evidence="1">
    <location>
        <begin position="95"/>
        <end position="169"/>
    </location>
</feature>
<feature type="transmembrane region" description="Helical" evidence="2">
    <location>
        <begin position="36"/>
        <end position="60"/>
    </location>
</feature>
<proteinExistence type="predicted"/>
<feature type="transmembrane region" description="Helical" evidence="2">
    <location>
        <begin position="622"/>
        <end position="639"/>
    </location>
</feature>
<dbReference type="Pfam" id="PF22251">
    <property type="entry name" value="PFF1_TM"/>
    <property type="match status" value="1"/>
</dbReference>
<feature type="transmembrane region" description="Helical" evidence="2">
    <location>
        <begin position="320"/>
        <end position="340"/>
    </location>
</feature>
<dbReference type="AlphaFoldDB" id="A0AAV7YT21"/>
<evidence type="ECO:0000256" key="2">
    <source>
        <dbReference type="SAM" id="Phobius"/>
    </source>
</evidence>
<dbReference type="InterPro" id="IPR053976">
    <property type="entry name" value="PFF1_TM"/>
</dbReference>
<feature type="region of interest" description="Disordered" evidence="1">
    <location>
        <begin position="409"/>
        <end position="459"/>
    </location>
</feature>
<feature type="transmembrane region" description="Helical" evidence="2">
    <location>
        <begin position="546"/>
        <end position="569"/>
    </location>
</feature>